<keyword evidence="1" id="KW-0472">Membrane</keyword>
<evidence type="ECO:0000313" key="2">
    <source>
        <dbReference type="EMBL" id="RKT54581.1"/>
    </source>
</evidence>
<comment type="caution">
    <text evidence="2">The sequence shown here is derived from an EMBL/GenBank/DDBJ whole genome shotgun (WGS) entry which is preliminary data.</text>
</comment>
<dbReference type="EMBL" id="RBXO01000001">
    <property type="protein sequence ID" value="RKT54581.1"/>
    <property type="molecule type" value="Genomic_DNA"/>
</dbReference>
<gene>
    <name evidence="2" type="ORF">C8E97_3225</name>
</gene>
<feature type="transmembrane region" description="Helical" evidence="1">
    <location>
        <begin position="74"/>
        <end position="95"/>
    </location>
</feature>
<keyword evidence="1" id="KW-1133">Transmembrane helix</keyword>
<keyword evidence="3" id="KW-1185">Reference proteome</keyword>
<evidence type="ECO:0000256" key="1">
    <source>
        <dbReference type="SAM" id="Phobius"/>
    </source>
</evidence>
<keyword evidence="1" id="KW-0812">Transmembrane</keyword>
<dbReference type="Proteomes" id="UP000282084">
    <property type="component" value="Unassembled WGS sequence"/>
</dbReference>
<dbReference type="AlphaFoldDB" id="A0A495VYT1"/>
<sequence length="158" mass="16907">MTEMTRPDNIGSAEKTATIADLARHVVRAVEPEQADYLELVTASWESGAGSRRTPAWTGGTVGSGVQPAVLADLVYPLLAGTFAQVLGASAFAALQRRRWWRRKRAVVPSTRITLTAEQVERARAAVVAHGMTLGLSEAEATMLADAVHGALRRADDE</sequence>
<accession>A0A495VYT1</accession>
<protein>
    <submittedName>
        <fullName evidence="2">Uncharacterized protein</fullName>
    </submittedName>
</protein>
<organism evidence="2 3">
    <name type="scientific">Saccharothrix australiensis</name>
    <dbReference type="NCBI Taxonomy" id="2072"/>
    <lineage>
        <taxon>Bacteria</taxon>
        <taxon>Bacillati</taxon>
        <taxon>Actinomycetota</taxon>
        <taxon>Actinomycetes</taxon>
        <taxon>Pseudonocardiales</taxon>
        <taxon>Pseudonocardiaceae</taxon>
        <taxon>Saccharothrix</taxon>
    </lineage>
</organism>
<evidence type="ECO:0000313" key="3">
    <source>
        <dbReference type="Proteomes" id="UP000282084"/>
    </source>
</evidence>
<reference evidence="2 3" key="1">
    <citation type="submission" date="2018-10" db="EMBL/GenBank/DDBJ databases">
        <title>Sequencing the genomes of 1000 actinobacteria strains.</title>
        <authorList>
            <person name="Klenk H.-P."/>
        </authorList>
    </citation>
    <scope>NUCLEOTIDE SEQUENCE [LARGE SCALE GENOMIC DNA]</scope>
    <source>
        <strain evidence="2 3">DSM 43800</strain>
    </source>
</reference>
<name>A0A495VYT1_9PSEU</name>
<proteinExistence type="predicted"/>